<dbReference type="InterPro" id="IPR005821">
    <property type="entry name" value="Ion_trans_dom"/>
</dbReference>
<dbReference type="OrthoDB" id="2984333at2759"/>
<evidence type="ECO:0000259" key="10">
    <source>
        <dbReference type="Pfam" id="PF00520"/>
    </source>
</evidence>
<evidence type="ECO:0000313" key="12">
    <source>
        <dbReference type="Proteomes" id="UP000092124"/>
    </source>
</evidence>
<feature type="transmembrane region" description="Helical" evidence="9">
    <location>
        <begin position="79"/>
        <end position="95"/>
    </location>
</feature>
<evidence type="ECO:0000313" key="11">
    <source>
        <dbReference type="EMBL" id="OBS73565.1"/>
    </source>
</evidence>
<feature type="non-terminal residue" evidence="11">
    <location>
        <position position="158"/>
    </location>
</feature>
<evidence type="ECO:0000256" key="9">
    <source>
        <dbReference type="SAM" id="Phobius"/>
    </source>
</evidence>
<keyword evidence="6 9" id="KW-0472">Membrane</keyword>
<dbReference type="AlphaFoldDB" id="A0A1A6H6U5"/>
<keyword evidence="12" id="KW-1185">Reference proteome</keyword>
<keyword evidence="7" id="KW-1015">Disulfide bond</keyword>
<dbReference type="FunFam" id="1.20.120.350:FF:000059">
    <property type="entry name" value="Sodium channel protein"/>
    <property type="match status" value="1"/>
</dbReference>
<evidence type="ECO:0000256" key="5">
    <source>
        <dbReference type="ARBA" id="ARBA00022989"/>
    </source>
</evidence>
<gene>
    <name evidence="11" type="ORF">A6R68_15897</name>
</gene>
<dbReference type="PANTHER" id="PTHR10037">
    <property type="entry name" value="VOLTAGE-GATED CATION CHANNEL CALCIUM AND SODIUM"/>
    <property type="match status" value="1"/>
</dbReference>
<protein>
    <recommendedName>
        <fullName evidence="10">Ion transport domain-containing protein</fullName>
    </recommendedName>
</protein>
<dbReference type="SUPFAM" id="SSF81324">
    <property type="entry name" value="Voltage-gated potassium channels"/>
    <property type="match status" value="1"/>
</dbReference>
<dbReference type="InterPro" id="IPR043203">
    <property type="entry name" value="VGCC_Ca_Na"/>
</dbReference>
<comment type="subcellular location">
    <subcellularLocation>
        <location evidence="1">Cell membrane</location>
        <topology evidence="1">Multi-pass membrane protein</topology>
    </subcellularLocation>
</comment>
<dbReference type="GO" id="GO:0005272">
    <property type="term" value="F:sodium channel activity"/>
    <property type="evidence" value="ECO:0007669"/>
    <property type="project" value="TreeGrafter"/>
</dbReference>
<reference evidence="11 12" key="1">
    <citation type="submission" date="2016-06" db="EMBL/GenBank/DDBJ databases">
        <title>The Draft Genome Sequence and Annotation of the Desert Woodrat Neotoma lepida.</title>
        <authorList>
            <person name="Campbell M."/>
            <person name="Oakeson K.F."/>
            <person name="Yandell M."/>
            <person name="Halpert J.R."/>
            <person name="Dearing D."/>
        </authorList>
    </citation>
    <scope>NUCLEOTIDE SEQUENCE [LARGE SCALE GENOMIC DNA]</scope>
    <source>
        <strain evidence="11">417</strain>
        <tissue evidence="11">Liver</tissue>
    </source>
</reference>
<sequence length="158" mass="18095">NKFQGFVFDLVTHRVFNIIIMVLICFQATTIMIQNDEQSVQMETAVYWMESGFVMLFTLECILKLIAFRCHYFTNVWNVHDFMVVIFSITVLLGFRSRVVSFNMGQQLKRSSPDRVSAAVAKALRQTQVGSQNVSFYWFGLAGPQAFYKSGLGHSVQL</sequence>
<keyword evidence="3 9" id="KW-0812">Transmembrane</keyword>
<evidence type="ECO:0000256" key="3">
    <source>
        <dbReference type="ARBA" id="ARBA00022692"/>
    </source>
</evidence>
<keyword evidence="4" id="KW-0677">Repeat</keyword>
<evidence type="ECO:0000256" key="2">
    <source>
        <dbReference type="ARBA" id="ARBA00022475"/>
    </source>
</evidence>
<dbReference type="EMBL" id="LZPO01045334">
    <property type="protein sequence ID" value="OBS73565.1"/>
    <property type="molecule type" value="Genomic_DNA"/>
</dbReference>
<keyword evidence="5 9" id="KW-1133">Transmembrane helix</keyword>
<accession>A0A1A6H6U5</accession>
<organism evidence="11 12">
    <name type="scientific">Neotoma lepida</name>
    <name type="common">Desert woodrat</name>
    <dbReference type="NCBI Taxonomy" id="56216"/>
    <lineage>
        <taxon>Eukaryota</taxon>
        <taxon>Metazoa</taxon>
        <taxon>Chordata</taxon>
        <taxon>Craniata</taxon>
        <taxon>Vertebrata</taxon>
        <taxon>Euteleostomi</taxon>
        <taxon>Mammalia</taxon>
        <taxon>Eutheria</taxon>
        <taxon>Euarchontoglires</taxon>
        <taxon>Glires</taxon>
        <taxon>Rodentia</taxon>
        <taxon>Myomorpha</taxon>
        <taxon>Muroidea</taxon>
        <taxon>Cricetidae</taxon>
        <taxon>Neotominae</taxon>
        <taxon>Neotoma</taxon>
    </lineage>
</organism>
<evidence type="ECO:0000256" key="1">
    <source>
        <dbReference type="ARBA" id="ARBA00004651"/>
    </source>
</evidence>
<dbReference type="Pfam" id="PF00520">
    <property type="entry name" value="Ion_trans"/>
    <property type="match status" value="1"/>
</dbReference>
<dbReference type="Proteomes" id="UP000092124">
    <property type="component" value="Unassembled WGS sequence"/>
</dbReference>
<dbReference type="GO" id="GO:0055078">
    <property type="term" value="P:sodium ion homeostasis"/>
    <property type="evidence" value="ECO:0007669"/>
    <property type="project" value="TreeGrafter"/>
</dbReference>
<evidence type="ECO:0000256" key="7">
    <source>
        <dbReference type="ARBA" id="ARBA00023157"/>
    </source>
</evidence>
<evidence type="ECO:0000256" key="8">
    <source>
        <dbReference type="ARBA" id="ARBA00023180"/>
    </source>
</evidence>
<dbReference type="InterPro" id="IPR027359">
    <property type="entry name" value="Volt_channel_dom_sf"/>
</dbReference>
<evidence type="ECO:0000256" key="4">
    <source>
        <dbReference type="ARBA" id="ARBA00022737"/>
    </source>
</evidence>
<feature type="transmembrane region" description="Helical" evidence="9">
    <location>
        <begin position="45"/>
        <end position="67"/>
    </location>
</feature>
<name>A0A1A6H6U5_NEOLE</name>
<comment type="caution">
    <text evidence="11">The sequence shown here is derived from an EMBL/GenBank/DDBJ whole genome shotgun (WGS) entry which is preliminary data.</text>
</comment>
<feature type="transmembrane region" description="Helical" evidence="9">
    <location>
        <begin position="15"/>
        <end position="33"/>
    </location>
</feature>
<dbReference type="Gene3D" id="1.20.120.350">
    <property type="entry name" value="Voltage-gated potassium channels. Chain C"/>
    <property type="match status" value="1"/>
</dbReference>
<keyword evidence="2" id="KW-1003">Cell membrane</keyword>
<dbReference type="PANTHER" id="PTHR10037:SF14">
    <property type="entry name" value="SODIUM CHANNEL PROTEIN"/>
    <property type="match status" value="1"/>
</dbReference>
<keyword evidence="8" id="KW-0325">Glycoprotein</keyword>
<feature type="non-terminal residue" evidence="11">
    <location>
        <position position="1"/>
    </location>
</feature>
<feature type="domain" description="Ion transport" evidence="10">
    <location>
        <begin position="13"/>
        <end position="94"/>
    </location>
</feature>
<proteinExistence type="predicted"/>
<evidence type="ECO:0000256" key="6">
    <source>
        <dbReference type="ARBA" id="ARBA00023136"/>
    </source>
</evidence>
<dbReference type="STRING" id="56216.A0A1A6H6U5"/>
<dbReference type="GO" id="GO:0005886">
    <property type="term" value="C:plasma membrane"/>
    <property type="evidence" value="ECO:0007669"/>
    <property type="project" value="UniProtKB-SubCell"/>
</dbReference>